<proteinExistence type="predicted"/>
<dbReference type="Proteomes" id="UP000030742">
    <property type="component" value="Unassembled WGS sequence"/>
</dbReference>
<accession>U4UAT0</accession>
<name>U4UAT0_DENPD</name>
<evidence type="ECO:0000313" key="2">
    <source>
        <dbReference type="Proteomes" id="UP000030742"/>
    </source>
</evidence>
<evidence type="ECO:0000313" key="1">
    <source>
        <dbReference type="EMBL" id="ERL91019.1"/>
    </source>
</evidence>
<reference evidence="1 2" key="1">
    <citation type="journal article" date="2013" name="Genome Biol.">
        <title>Draft genome of the mountain pine beetle, Dendroctonus ponderosae Hopkins, a major forest pest.</title>
        <authorList>
            <person name="Keeling C.I."/>
            <person name="Yuen M.M."/>
            <person name="Liao N.Y."/>
            <person name="Docking T.R."/>
            <person name="Chan S.K."/>
            <person name="Taylor G.A."/>
            <person name="Palmquist D.L."/>
            <person name="Jackman S.D."/>
            <person name="Nguyen A."/>
            <person name="Li M."/>
            <person name="Henderson H."/>
            <person name="Janes J.K."/>
            <person name="Zhao Y."/>
            <person name="Pandoh P."/>
            <person name="Moore R."/>
            <person name="Sperling F.A."/>
            <person name="Huber D.P."/>
            <person name="Birol I."/>
            <person name="Jones S.J."/>
            <person name="Bohlmann J."/>
        </authorList>
    </citation>
    <scope>NUCLEOTIDE SEQUENCE</scope>
</reference>
<dbReference type="EMBL" id="KB632267">
    <property type="protein sequence ID" value="ERL91019.1"/>
    <property type="molecule type" value="Genomic_DNA"/>
</dbReference>
<gene>
    <name evidence="1" type="ORF">D910_08361</name>
</gene>
<dbReference type="AlphaFoldDB" id="U4UAT0"/>
<protein>
    <submittedName>
        <fullName evidence="1">Uncharacterized protein</fullName>
    </submittedName>
</protein>
<organism evidence="1 2">
    <name type="scientific">Dendroctonus ponderosae</name>
    <name type="common">Mountain pine beetle</name>
    <dbReference type="NCBI Taxonomy" id="77166"/>
    <lineage>
        <taxon>Eukaryota</taxon>
        <taxon>Metazoa</taxon>
        <taxon>Ecdysozoa</taxon>
        <taxon>Arthropoda</taxon>
        <taxon>Hexapoda</taxon>
        <taxon>Insecta</taxon>
        <taxon>Pterygota</taxon>
        <taxon>Neoptera</taxon>
        <taxon>Endopterygota</taxon>
        <taxon>Coleoptera</taxon>
        <taxon>Polyphaga</taxon>
        <taxon>Cucujiformia</taxon>
        <taxon>Curculionidae</taxon>
        <taxon>Scolytinae</taxon>
        <taxon>Dendroctonus</taxon>
    </lineage>
</organism>
<sequence length="44" mass="5345">MDNYYFSLLIITKLLVTNYQKKATKLFHRHQTVTAQILIERLYD</sequence>